<dbReference type="AlphaFoldDB" id="A0A9D3XEV1"/>
<dbReference type="EMBL" id="JAHDVG010000474">
    <property type="protein sequence ID" value="KAH1178386.1"/>
    <property type="molecule type" value="Genomic_DNA"/>
</dbReference>
<keyword evidence="2" id="KW-1185">Reference proteome</keyword>
<feature type="non-terminal residue" evidence="1">
    <location>
        <position position="1"/>
    </location>
</feature>
<evidence type="ECO:0000313" key="2">
    <source>
        <dbReference type="Proteomes" id="UP000827986"/>
    </source>
</evidence>
<accession>A0A9D3XEV1</accession>
<dbReference type="Proteomes" id="UP000827986">
    <property type="component" value="Unassembled WGS sequence"/>
</dbReference>
<organism evidence="1 2">
    <name type="scientific">Mauremys mutica</name>
    <name type="common">yellowpond turtle</name>
    <dbReference type="NCBI Taxonomy" id="74926"/>
    <lineage>
        <taxon>Eukaryota</taxon>
        <taxon>Metazoa</taxon>
        <taxon>Chordata</taxon>
        <taxon>Craniata</taxon>
        <taxon>Vertebrata</taxon>
        <taxon>Euteleostomi</taxon>
        <taxon>Archelosauria</taxon>
        <taxon>Testudinata</taxon>
        <taxon>Testudines</taxon>
        <taxon>Cryptodira</taxon>
        <taxon>Durocryptodira</taxon>
        <taxon>Testudinoidea</taxon>
        <taxon>Geoemydidae</taxon>
        <taxon>Geoemydinae</taxon>
        <taxon>Mauremys</taxon>
    </lineage>
</organism>
<gene>
    <name evidence="1" type="ORF">KIL84_012088</name>
</gene>
<reference evidence="1" key="1">
    <citation type="submission" date="2021-09" db="EMBL/GenBank/DDBJ databases">
        <title>The genome of Mauremys mutica provides insights into the evolution of semi-aquatic lifestyle.</title>
        <authorList>
            <person name="Gong S."/>
            <person name="Gao Y."/>
        </authorList>
    </citation>
    <scope>NUCLEOTIDE SEQUENCE</scope>
    <source>
        <strain evidence="1">MM-2020</strain>
        <tissue evidence="1">Muscle</tissue>
    </source>
</reference>
<proteinExistence type="predicted"/>
<sequence length="84" mass="8950">PFNTRKMTSTSINGAAIALEPVAITAIASCQQIETNWNLGEALAKSAEVTQKLLNPEDVINVPYIEKMVKLPEAGIVAQVLKGS</sequence>
<evidence type="ECO:0000313" key="1">
    <source>
        <dbReference type="EMBL" id="KAH1178386.1"/>
    </source>
</evidence>
<protein>
    <submittedName>
        <fullName evidence="1">Uncharacterized protein</fullName>
    </submittedName>
</protein>
<name>A0A9D3XEV1_9SAUR</name>
<comment type="caution">
    <text evidence="1">The sequence shown here is derived from an EMBL/GenBank/DDBJ whole genome shotgun (WGS) entry which is preliminary data.</text>
</comment>